<reference evidence="4" key="1">
    <citation type="submission" date="2016-09" db="EMBL/GenBank/DDBJ databases">
        <authorList>
            <person name="Varghese N."/>
            <person name="Submissions S."/>
        </authorList>
    </citation>
    <scope>NUCLEOTIDE SEQUENCE [LARGE SCALE GENOMIC DNA]</scope>
    <source>
        <strain evidence="4">ANC 4422</strain>
    </source>
</reference>
<evidence type="ECO:0008006" key="5">
    <source>
        <dbReference type="Google" id="ProtNLM"/>
    </source>
</evidence>
<dbReference type="Gene3D" id="2.30.270.10">
    <property type="entry name" value="duf1285 protein"/>
    <property type="match status" value="1"/>
</dbReference>
<gene>
    <name evidence="3" type="ORF">SAMN05421733_10186</name>
</gene>
<dbReference type="Proteomes" id="UP000242501">
    <property type="component" value="Unassembled WGS sequence"/>
</dbReference>
<name>A0A1G6GGI4_9GAMM</name>
<dbReference type="STRING" id="1219383.SAMN05421733_10186"/>
<dbReference type="InterPro" id="IPR048342">
    <property type="entry name" value="DUF1285_C"/>
</dbReference>
<feature type="domain" description="DUF1285" evidence="2">
    <location>
        <begin position="112"/>
        <end position="196"/>
    </location>
</feature>
<dbReference type="InterPro" id="IPR048341">
    <property type="entry name" value="DUF1285_N"/>
</dbReference>
<dbReference type="InterPro" id="IPR023361">
    <property type="entry name" value="DUF1285_beta_roll_sf"/>
</dbReference>
<dbReference type="Gene3D" id="3.10.540.10">
    <property type="entry name" value="duf1285 like domain"/>
    <property type="match status" value="1"/>
</dbReference>
<dbReference type="OrthoDB" id="3078366at2"/>
<proteinExistence type="predicted"/>
<keyword evidence="4" id="KW-1185">Reference proteome</keyword>
<evidence type="ECO:0000313" key="4">
    <source>
        <dbReference type="Proteomes" id="UP000242501"/>
    </source>
</evidence>
<dbReference type="Pfam" id="PF06938">
    <property type="entry name" value="DUF1285_N"/>
    <property type="match status" value="1"/>
</dbReference>
<dbReference type="Pfam" id="PF21028">
    <property type="entry name" value="DUF1285_C"/>
    <property type="match status" value="1"/>
</dbReference>
<sequence length="203" mass="23432">MVNDDFCPDLCKKNAHTANKLVQIATRDPNLGLILAHTDIPPLDTWQPKFCGEMDLCIHANGTWWHEGQQIHRDALVRQFSRILCKEGAQYFLKTPTEKIAIHVQDAPLQIERVEKIERNHQSFLYFYTTDGDCVLLDANHFVFMRAYEGEDRPYIWVRYGLHALIPRPIFLHLIDYGELDQNQAGETILALQSGDFCLHLTA</sequence>
<evidence type="ECO:0000259" key="2">
    <source>
        <dbReference type="Pfam" id="PF21028"/>
    </source>
</evidence>
<protein>
    <recommendedName>
        <fullName evidence="5">DUF1285 domain-containing protein</fullName>
    </recommendedName>
</protein>
<organism evidence="3 4">
    <name type="scientific">Acinetobacter boissieri</name>
    <dbReference type="NCBI Taxonomy" id="1219383"/>
    <lineage>
        <taxon>Bacteria</taxon>
        <taxon>Pseudomonadati</taxon>
        <taxon>Pseudomonadota</taxon>
        <taxon>Gammaproteobacteria</taxon>
        <taxon>Moraxellales</taxon>
        <taxon>Moraxellaceae</taxon>
        <taxon>Acinetobacter</taxon>
    </lineage>
</organism>
<dbReference type="AlphaFoldDB" id="A0A1G6GGI4"/>
<dbReference type="RefSeq" id="WP_092746363.1">
    <property type="nucleotide sequence ID" value="NZ_FMYL01000001.1"/>
</dbReference>
<evidence type="ECO:0000313" key="3">
    <source>
        <dbReference type="EMBL" id="SDB81142.1"/>
    </source>
</evidence>
<feature type="domain" description="DUF1285" evidence="1">
    <location>
        <begin position="41"/>
        <end position="107"/>
    </location>
</feature>
<evidence type="ECO:0000259" key="1">
    <source>
        <dbReference type="Pfam" id="PF06938"/>
    </source>
</evidence>
<accession>A0A1G6GGI4</accession>
<dbReference type="EMBL" id="FMYL01000001">
    <property type="protein sequence ID" value="SDB81142.1"/>
    <property type="molecule type" value="Genomic_DNA"/>
</dbReference>